<dbReference type="GO" id="GO:0034194">
    <property type="term" value="P:D-galactonate catabolic process"/>
    <property type="evidence" value="ECO:0007669"/>
    <property type="project" value="InterPro"/>
</dbReference>
<dbReference type="AlphaFoldDB" id="A0A0M6Y4W2"/>
<protein>
    <submittedName>
        <fullName evidence="1">2-keto-3-deoxy-galactonokinase</fullName>
    </submittedName>
</protein>
<dbReference type="Pfam" id="PF05035">
    <property type="entry name" value="DGOK"/>
    <property type="match status" value="1"/>
</dbReference>
<dbReference type="Gene3D" id="3.30.420.300">
    <property type="entry name" value="2-keto-3-deoxy-galactonokinase, substrate binding domain"/>
    <property type="match status" value="1"/>
</dbReference>
<dbReference type="InterPro" id="IPR043129">
    <property type="entry name" value="ATPase_NBD"/>
</dbReference>
<evidence type="ECO:0000313" key="1">
    <source>
        <dbReference type="EMBL" id="CTQ44051.1"/>
    </source>
</evidence>
<keyword evidence="2" id="KW-1185">Reference proteome</keyword>
<dbReference type="Proteomes" id="UP000048926">
    <property type="component" value="Unassembled WGS sequence"/>
</dbReference>
<evidence type="ECO:0000313" key="2">
    <source>
        <dbReference type="Proteomes" id="UP000048926"/>
    </source>
</evidence>
<keyword evidence="1" id="KW-0808">Transferase</keyword>
<dbReference type="InterPro" id="IPR042257">
    <property type="entry name" value="DGOK_C"/>
</dbReference>
<dbReference type="SUPFAM" id="SSF53067">
    <property type="entry name" value="Actin-like ATPase domain"/>
    <property type="match status" value="1"/>
</dbReference>
<sequence length="306" mass="32744">MNTHPKASWIAADWGTTNLRIWALDETGGILAHRSSEKGMGRLEKQDFESALIELIADLLKDSEVTPVIVCGMAGSRQGWAEAPYMTVPCAPPSIRNATGVDAADPRLDVRILPGIKQLTPPDVMRGEETQIAGFLADNQNYTGTLCLPGTHTKWVALQDGRIERFRTFMTGETFALLSKHSVLRHGLSADDLDSTAFAEAAERSFNAPEALTADLFGVRAAGLVADLGPAQASGRLSGLLIGAELAAVSRDFDLGNTALLGSDKIAGAYRSALTHLGHASRQLDAETITLKGLTLAYSFYEPEHS</sequence>
<dbReference type="InterPro" id="IPR042258">
    <property type="entry name" value="DGOK_N"/>
</dbReference>
<dbReference type="GO" id="GO:0008671">
    <property type="term" value="F:2-dehydro-3-deoxygalactonokinase activity"/>
    <property type="evidence" value="ECO:0007669"/>
    <property type="project" value="InterPro"/>
</dbReference>
<organism evidence="1 2">
    <name type="scientific">Roseibium aggregatum</name>
    <dbReference type="NCBI Taxonomy" id="187304"/>
    <lineage>
        <taxon>Bacteria</taxon>
        <taxon>Pseudomonadati</taxon>
        <taxon>Pseudomonadota</taxon>
        <taxon>Alphaproteobacteria</taxon>
        <taxon>Hyphomicrobiales</taxon>
        <taxon>Stappiaceae</taxon>
        <taxon>Roseibium</taxon>
    </lineage>
</organism>
<dbReference type="EMBL" id="CXST01000001">
    <property type="protein sequence ID" value="CTQ44051.1"/>
    <property type="molecule type" value="Genomic_DNA"/>
</dbReference>
<proteinExistence type="predicted"/>
<dbReference type="RefSeq" id="WP_055656371.1">
    <property type="nucleotide sequence ID" value="NZ_CXST01000001.1"/>
</dbReference>
<dbReference type="CDD" id="cd24012">
    <property type="entry name" value="ASKHA_NBD_KDGal-kinase"/>
    <property type="match status" value="1"/>
</dbReference>
<dbReference type="STRING" id="187304.B0E33_17025"/>
<dbReference type="Gene3D" id="3.30.420.310">
    <property type="entry name" value="2-keto-3-deoxy-galactonokinase, C-terminal domain"/>
    <property type="match status" value="1"/>
</dbReference>
<dbReference type="OrthoDB" id="256574at2"/>
<reference evidence="2" key="1">
    <citation type="submission" date="2015-07" db="EMBL/GenBank/DDBJ databases">
        <authorList>
            <person name="Rodrigo-Torres Lidia"/>
            <person name="Arahal R.David."/>
        </authorList>
    </citation>
    <scope>NUCLEOTIDE SEQUENCE [LARGE SCALE GENOMIC DNA]</scope>
    <source>
        <strain evidence="2">CECT 4801</strain>
    </source>
</reference>
<keyword evidence="1" id="KW-0418">Kinase</keyword>
<dbReference type="InterPro" id="IPR007729">
    <property type="entry name" value="DGOK"/>
</dbReference>
<gene>
    <name evidence="1" type="ORF">LAL4801_02493</name>
</gene>
<accession>A0A0M6Y4W2</accession>
<name>A0A0M6Y4W2_9HYPH</name>